<dbReference type="InterPro" id="IPR041389">
    <property type="entry name" value="Importin_rep_6"/>
</dbReference>
<keyword evidence="6" id="KW-0653">Protein transport</keyword>
<evidence type="ECO:0000256" key="7">
    <source>
        <dbReference type="ARBA" id="ARBA00023242"/>
    </source>
</evidence>
<evidence type="ECO:0000256" key="2">
    <source>
        <dbReference type="ARBA" id="ARBA00004496"/>
    </source>
</evidence>
<keyword evidence="4" id="KW-0963">Cytoplasm</keyword>
<dbReference type="GO" id="GO:0031267">
    <property type="term" value="F:small GTPase binding"/>
    <property type="evidence" value="ECO:0007669"/>
    <property type="project" value="InterPro"/>
</dbReference>
<dbReference type="InterPro" id="IPR040122">
    <property type="entry name" value="Importin_beta"/>
</dbReference>
<dbReference type="GO" id="GO:0034399">
    <property type="term" value="C:nuclear periphery"/>
    <property type="evidence" value="ECO:0007669"/>
    <property type="project" value="EnsemblFungi"/>
</dbReference>
<dbReference type="PANTHER" id="PTHR10527">
    <property type="entry name" value="IMPORTIN BETA"/>
    <property type="match status" value="1"/>
</dbReference>
<dbReference type="InterPro" id="IPR016024">
    <property type="entry name" value="ARM-type_fold"/>
</dbReference>
<feature type="domain" description="Importin N-terminal" evidence="9">
    <location>
        <begin position="30"/>
        <end position="116"/>
    </location>
</feature>
<dbReference type="Pfam" id="PF25780">
    <property type="entry name" value="TPR_IPO5"/>
    <property type="match status" value="1"/>
</dbReference>
<evidence type="ECO:0000256" key="5">
    <source>
        <dbReference type="ARBA" id="ARBA00022737"/>
    </source>
</evidence>
<dbReference type="STRING" id="796925.A0A137NZ37"/>
<dbReference type="GO" id="GO:0006406">
    <property type="term" value="P:mRNA export from nucleus"/>
    <property type="evidence" value="ECO:0007669"/>
    <property type="project" value="EnsemblFungi"/>
</dbReference>
<dbReference type="InterPro" id="IPR001494">
    <property type="entry name" value="Importin-beta_N"/>
</dbReference>
<protein>
    <submittedName>
        <fullName evidence="10">ARM repeat-containing protein</fullName>
    </submittedName>
</protein>
<dbReference type="GO" id="GO:0005737">
    <property type="term" value="C:cytoplasm"/>
    <property type="evidence" value="ECO:0007669"/>
    <property type="project" value="UniProtKB-SubCell"/>
</dbReference>
<dbReference type="InterPro" id="IPR011989">
    <property type="entry name" value="ARM-like"/>
</dbReference>
<sequence>MDLVNDATLLQVSSILKHLNSVDNYCREDAEKRLDQLRKESPDTFLANLVAICSHGDTIAVRSFAAVLFRRLAFKSNPYGEGNAEEEDADSKSPWFVCQEQTKELCKTQLLQCLTSQEDYQLQHKLADAVAELYRQITIHDLEWPELAMAIVHLCNSDRPILKETGFRILSSVPNIVKGEPINTVKQAFVANLNNSQPKEVQLAALDAAVSLLLKSESKPIDSAAELLPQMLSTLQTFYQAGDEDALSDALQSFIDLAGSHAKLFKNELPNLLSFCVMILNNLDIDEKPRKSSLELLLTITQEAPGLARKTPNLTSELVPICLKMMTEVEDDESWHTSDEVEPEDYEELYIVGEQAIDRLSRSIGGKQMVPVAFQYIPQLIQSDKWNERHAGLMAISSIGEGCVKHMEKELNAIIQLILPKLQDPHPRVRYAACNTIGQMSSDFGHIMQKEFHNVILTNLVPLLDDNANPRVQAHCAAATINFCEYLDRDIMTPYLEPLLGKLVPLLNSPKLFVQEQIVTTIATVADTVQDGFAQFYPSIMPLLINILQTHNSNEHRMLRGRILECATLIALAVGKSVFEADFIPFVQLLQHIQQSLTDETDPQHTYLLQAWARVCKVMGDEFAPYLDFVMPPLIKTAQLKPNFAVLEIDESPESQYPAEDGWEFVTIDGRQVGINTSTIDDKCTAVDMLLCYARQLEGGFAKYANEVLSIMIPLIRFYFHDGVRYSAASSIQYLLSCYPRAQHEDEFLSSFHSAATVMLQTIVSETDIQYVAHLYSCLGNCLEIVGTSCFAPDQMTEFIEGCNQHLLATLENIQEAIAAQEEMDAEDEEAMEEEELDYDNLMSEMARCIHSCFQTHGITFLKPFDALIPQIQVLLNHPKTYCRHAAVCIIDDVIEFCNPASWDYMNNLIQPILPMVLDAKPDVRQAASYGIGVAAQHGGENQLAIFNQTIPMLLQALQDPTANDEENVNATDNVISALTKIMKNLSTKIDTSSLVQPWFQALPIREDDEEAGPTLAHLLDLVEQQHPSIVGSPDSLVHLGTVIVSFLTSELLQNDVQVAQRAHTILQLLLQNFNDDVKTRLFNNVGDNGKALLSSL</sequence>
<proteinExistence type="predicted"/>
<dbReference type="OrthoDB" id="543373at2759"/>
<dbReference type="GO" id="GO:0060188">
    <property type="term" value="P:regulation of protein desumoylation"/>
    <property type="evidence" value="ECO:0007669"/>
    <property type="project" value="EnsemblFungi"/>
</dbReference>
<dbReference type="GO" id="GO:0008139">
    <property type="term" value="F:nuclear localization sequence binding"/>
    <property type="evidence" value="ECO:0007669"/>
    <property type="project" value="EnsemblFungi"/>
</dbReference>
<gene>
    <name evidence="10" type="ORF">CONCODRAFT_9811</name>
</gene>
<evidence type="ECO:0000256" key="3">
    <source>
        <dbReference type="ARBA" id="ARBA00022448"/>
    </source>
</evidence>
<dbReference type="InterPro" id="IPR057672">
    <property type="entry name" value="TPR_IPO4/5"/>
</dbReference>
<dbReference type="AlphaFoldDB" id="A0A137NZ37"/>
<dbReference type="OMA" id="PKRFVQE"/>
<dbReference type="Pfam" id="PF13513">
    <property type="entry name" value="HEAT_EZ"/>
    <property type="match status" value="1"/>
</dbReference>
<feature type="coiled-coil region" evidence="8">
    <location>
        <begin position="804"/>
        <end position="837"/>
    </location>
</feature>
<dbReference type="Pfam" id="PF18829">
    <property type="entry name" value="Importin_rep_6"/>
    <property type="match status" value="1"/>
</dbReference>
<evidence type="ECO:0000256" key="8">
    <source>
        <dbReference type="SAM" id="Coils"/>
    </source>
</evidence>
<keyword evidence="8" id="KW-0175">Coiled coil</keyword>
<evidence type="ECO:0000313" key="11">
    <source>
        <dbReference type="Proteomes" id="UP000070444"/>
    </source>
</evidence>
<reference evidence="10 11" key="1">
    <citation type="journal article" date="2015" name="Genome Biol. Evol.">
        <title>Phylogenomic analyses indicate that early fungi evolved digesting cell walls of algal ancestors of land plants.</title>
        <authorList>
            <person name="Chang Y."/>
            <person name="Wang S."/>
            <person name="Sekimoto S."/>
            <person name="Aerts A.L."/>
            <person name="Choi C."/>
            <person name="Clum A."/>
            <person name="LaButti K.M."/>
            <person name="Lindquist E.A."/>
            <person name="Yee Ngan C."/>
            <person name="Ohm R.A."/>
            <person name="Salamov A.A."/>
            <person name="Grigoriev I.V."/>
            <person name="Spatafora J.W."/>
            <person name="Berbee M.L."/>
        </authorList>
    </citation>
    <scope>NUCLEOTIDE SEQUENCE [LARGE SCALE GENOMIC DNA]</scope>
    <source>
        <strain evidence="10 11">NRRL 28638</strain>
    </source>
</reference>
<dbReference type="EMBL" id="KQ964599">
    <property type="protein sequence ID" value="KXN68027.1"/>
    <property type="molecule type" value="Genomic_DNA"/>
</dbReference>
<dbReference type="GO" id="GO:0061608">
    <property type="term" value="F:nuclear import signal receptor activity"/>
    <property type="evidence" value="ECO:0007669"/>
    <property type="project" value="EnsemblFungi"/>
</dbReference>
<evidence type="ECO:0000259" key="9">
    <source>
        <dbReference type="PROSITE" id="PS50166"/>
    </source>
</evidence>
<dbReference type="PROSITE" id="PS50166">
    <property type="entry name" value="IMPORTIN_B_NT"/>
    <property type="match status" value="1"/>
</dbReference>
<dbReference type="GO" id="GO:0006606">
    <property type="term" value="P:protein import into nucleus"/>
    <property type="evidence" value="ECO:0007669"/>
    <property type="project" value="EnsemblFungi"/>
</dbReference>
<evidence type="ECO:0000256" key="6">
    <source>
        <dbReference type="ARBA" id="ARBA00022927"/>
    </source>
</evidence>
<evidence type="ECO:0000256" key="1">
    <source>
        <dbReference type="ARBA" id="ARBA00004123"/>
    </source>
</evidence>
<dbReference type="InterPro" id="IPR041653">
    <property type="entry name" value="Importin_rep_4"/>
</dbReference>
<evidence type="ECO:0000256" key="4">
    <source>
        <dbReference type="ARBA" id="ARBA00022490"/>
    </source>
</evidence>
<dbReference type="Pfam" id="PF18808">
    <property type="entry name" value="Importin_rep_4"/>
    <property type="match status" value="1"/>
</dbReference>
<accession>A0A137NZ37</accession>
<dbReference type="SUPFAM" id="SSF48371">
    <property type="entry name" value="ARM repeat"/>
    <property type="match status" value="2"/>
</dbReference>
<name>A0A137NZ37_CONC2</name>
<keyword evidence="7" id="KW-0539">Nucleus</keyword>
<keyword evidence="11" id="KW-1185">Reference proteome</keyword>
<dbReference type="GO" id="GO:0007088">
    <property type="term" value="P:regulation of mitotic nuclear division"/>
    <property type="evidence" value="ECO:0007669"/>
    <property type="project" value="EnsemblFungi"/>
</dbReference>
<dbReference type="Gene3D" id="1.25.10.10">
    <property type="entry name" value="Leucine-rich Repeat Variant"/>
    <property type="match status" value="1"/>
</dbReference>
<organism evidence="10 11">
    <name type="scientific">Conidiobolus coronatus (strain ATCC 28846 / CBS 209.66 / NRRL 28638)</name>
    <name type="common">Delacroixia coronata</name>
    <dbReference type="NCBI Taxonomy" id="796925"/>
    <lineage>
        <taxon>Eukaryota</taxon>
        <taxon>Fungi</taxon>
        <taxon>Fungi incertae sedis</taxon>
        <taxon>Zoopagomycota</taxon>
        <taxon>Entomophthoromycotina</taxon>
        <taxon>Entomophthoromycetes</taxon>
        <taxon>Entomophthorales</taxon>
        <taxon>Ancylistaceae</taxon>
        <taxon>Conidiobolus</taxon>
    </lineage>
</organism>
<keyword evidence="3" id="KW-0813">Transport</keyword>
<keyword evidence="5" id="KW-0677">Repeat</keyword>
<comment type="subcellular location">
    <subcellularLocation>
        <location evidence="2">Cytoplasm</location>
    </subcellularLocation>
    <subcellularLocation>
        <location evidence="1">Nucleus</location>
    </subcellularLocation>
</comment>
<dbReference type="Proteomes" id="UP000070444">
    <property type="component" value="Unassembled WGS sequence"/>
</dbReference>
<evidence type="ECO:0000313" key="10">
    <source>
        <dbReference type="EMBL" id="KXN68027.1"/>
    </source>
</evidence>